<proteinExistence type="predicted"/>
<name>R7TC71_CAPTE</name>
<dbReference type="OMA" id="TEMINCI"/>
<feature type="region of interest" description="Disordered" evidence="1">
    <location>
        <begin position="809"/>
        <end position="828"/>
    </location>
</feature>
<protein>
    <submittedName>
        <fullName evidence="2 3">Uncharacterized protein</fullName>
    </submittedName>
</protein>
<dbReference type="HOGENOM" id="CLU_342321_0_0_1"/>
<reference evidence="2 4" key="2">
    <citation type="journal article" date="2013" name="Nature">
        <title>Insights into bilaterian evolution from three spiralian genomes.</title>
        <authorList>
            <person name="Simakov O."/>
            <person name="Marletaz F."/>
            <person name="Cho S.J."/>
            <person name="Edsinger-Gonzales E."/>
            <person name="Havlak P."/>
            <person name="Hellsten U."/>
            <person name="Kuo D.H."/>
            <person name="Larsson T."/>
            <person name="Lv J."/>
            <person name="Arendt D."/>
            <person name="Savage R."/>
            <person name="Osoegawa K."/>
            <person name="de Jong P."/>
            <person name="Grimwood J."/>
            <person name="Chapman J.A."/>
            <person name="Shapiro H."/>
            <person name="Aerts A."/>
            <person name="Otillar R.P."/>
            <person name="Terry A.Y."/>
            <person name="Boore J.L."/>
            <person name="Grigoriev I.V."/>
            <person name="Lindberg D.R."/>
            <person name="Seaver E.C."/>
            <person name="Weisblat D.A."/>
            <person name="Putnam N.H."/>
            <person name="Rokhsar D.S."/>
        </authorList>
    </citation>
    <scope>NUCLEOTIDE SEQUENCE</scope>
    <source>
        <strain evidence="2 4">I ESC-2004</strain>
    </source>
</reference>
<gene>
    <name evidence="2" type="ORF">CAPTEDRAFT_220266</name>
</gene>
<dbReference type="InterPro" id="IPR009836">
    <property type="entry name" value="GRDP-like"/>
</dbReference>
<evidence type="ECO:0000256" key="1">
    <source>
        <dbReference type="SAM" id="MobiDB-lite"/>
    </source>
</evidence>
<accession>R7TC71</accession>
<dbReference type="Proteomes" id="UP000014760">
    <property type="component" value="Unassembled WGS sequence"/>
</dbReference>
<dbReference type="PANTHER" id="PTHR34365">
    <property type="entry name" value="ENOLASE (DUF1399)"/>
    <property type="match status" value="1"/>
</dbReference>
<dbReference type="STRING" id="283909.R7TC71"/>
<reference evidence="4" key="1">
    <citation type="submission" date="2012-12" db="EMBL/GenBank/DDBJ databases">
        <authorList>
            <person name="Hellsten U."/>
            <person name="Grimwood J."/>
            <person name="Chapman J.A."/>
            <person name="Shapiro H."/>
            <person name="Aerts A."/>
            <person name="Otillar R.P."/>
            <person name="Terry A.Y."/>
            <person name="Boore J.L."/>
            <person name="Simakov O."/>
            <person name="Marletaz F."/>
            <person name="Cho S.-J."/>
            <person name="Edsinger-Gonzales E."/>
            <person name="Havlak P."/>
            <person name="Kuo D.-H."/>
            <person name="Larsson T."/>
            <person name="Lv J."/>
            <person name="Arendt D."/>
            <person name="Savage R."/>
            <person name="Osoegawa K."/>
            <person name="de Jong P."/>
            <person name="Lindberg D.R."/>
            <person name="Seaver E.C."/>
            <person name="Weisblat D.A."/>
            <person name="Putnam N.H."/>
            <person name="Grigoriev I.V."/>
            <person name="Rokhsar D.S."/>
        </authorList>
    </citation>
    <scope>NUCLEOTIDE SEQUENCE</scope>
    <source>
        <strain evidence="4">I ESC-2004</strain>
    </source>
</reference>
<evidence type="ECO:0000313" key="2">
    <source>
        <dbReference type="EMBL" id="ELT91293.1"/>
    </source>
</evidence>
<organism evidence="2">
    <name type="scientific">Capitella teleta</name>
    <name type="common">Polychaete worm</name>
    <dbReference type="NCBI Taxonomy" id="283909"/>
    <lineage>
        <taxon>Eukaryota</taxon>
        <taxon>Metazoa</taxon>
        <taxon>Spiralia</taxon>
        <taxon>Lophotrochozoa</taxon>
        <taxon>Annelida</taxon>
        <taxon>Polychaeta</taxon>
        <taxon>Sedentaria</taxon>
        <taxon>Scolecida</taxon>
        <taxon>Capitellidae</taxon>
        <taxon>Capitella</taxon>
    </lineage>
</organism>
<keyword evidence="4" id="KW-1185">Reference proteome</keyword>
<evidence type="ECO:0000313" key="3">
    <source>
        <dbReference type="EnsemblMetazoa" id="CapteP220266"/>
    </source>
</evidence>
<sequence>MDAVRGTLTGIIGKSLQKQLPQPANEDSLSRGELVMAAPAAKWRDIALKVDLYNATSQYLNFLARCKLQDEFTQEHSVRRMLYRYEHYWLPLLAEWQQADLEPPLDIHWVWHLHMLIPGRYAQFCVEKYGRVLPHRVRLNNTSHLEGVERTRGIWKEHYPNEPFEMDYQSDVDARPLNGSRLSELLSFALEQRDFLYQVALPHYTDSNFLFRAVDRYKQLLLLKSQKSRIILKLPVDVQLVWRAHKLHHVEYIREMQLQVGKHAVDSLGDCESDVHAMFISDSNDMWRNFYQEPLFISGTSFRGFDLRTEIKELAKRIYAPGIIESCSLAIDDVCVTDLWTNDKKISIECRRLGVSSFSFDSIFKVDAQSGKTVSSVNGVGLANTVFEAKVHRGIEFYISKKKGTLCTSAERHLTTVFYNPQKHFYNHSFVSGVIAVDVPKISYTDPKFSFTMKVKASQASPHVISMDRDPFTSAMLPDSLKPFVGSLPQWMDAINQQQDGQEFLIAKHRLKSKRGMLAFGVHLTRQDDAELSSVMLYHNNEHLVCVAHTIGAEQLPRPEQVQEAMGSALTFDEEEGDQAMLLRNHLGDWAVCVARWQVTNAMTGEGQVLMRVHFLQTKTHATYTIRDDELQNITCGQVSIDMPTGKLTVQAECEELAEYLTLAFSVGMLFVTCQRRSMSAMPYGTPNGSVRSSHSFGSFGDIPTGDIPKEPKRSFGRFSAKSHMNRKKLNKRRKMSASFTFLLASGLQIDVAVSGSVGPSRSASRSSSYSKCSVHPGAVHVDVTAINFDPVCNQQHIEDQVKRMIEGDRDIPSQEPQDDQTYWDVRL</sequence>
<dbReference type="EMBL" id="KB310564">
    <property type="protein sequence ID" value="ELT91293.1"/>
    <property type="molecule type" value="Genomic_DNA"/>
</dbReference>
<dbReference type="EnsemblMetazoa" id="CapteT220266">
    <property type="protein sequence ID" value="CapteP220266"/>
    <property type="gene ID" value="CapteG220266"/>
</dbReference>
<dbReference type="OrthoDB" id="6149636at2759"/>
<evidence type="ECO:0000313" key="4">
    <source>
        <dbReference type="Proteomes" id="UP000014760"/>
    </source>
</evidence>
<dbReference type="AlphaFoldDB" id="R7TC71"/>
<dbReference type="PANTHER" id="PTHR34365:SF7">
    <property type="entry name" value="GLYCINE-RICH DOMAIN-CONTAINING PROTEIN 1"/>
    <property type="match status" value="1"/>
</dbReference>
<dbReference type="Pfam" id="PF07173">
    <property type="entry name" value="GRDP-like"/>
    <property type="match status" value="1"/>
</dbReference>
<dbReference type="EMBL" id="AMQN01013877">
    <property type="status" value="NOT_ANNOTATED_CDS"/>
    <property type="molecule type" value="Genomic_DNA"/>
</dbReference>
<reference evidence="3" key="3">
    <citation type="submission" date="2015-06" db="UniProtKB">
        <authorList>
            <consortium name="EnsemblMetazoa"/>
        </authorList>
    </citation>
    <scope>IDENTIFICATION</scope>
</reference>